<evidence type="ECO:0000256" key="1">
    <source>
        <dbReference type="SAM" id="Phobius"/>
    </source>
</evidence>
<comment type="caution">
    <text evidence="2">The sequence shown here is derived from an EMBL/GenBank/DDBJ whole genome shotgun (WGS) entry which is preliminary data.</text>
</comment>
<evidence type="ECO:0000313" key="4">
    <source>
        <dbReference type="EMBL" id="MTS51911.1"/>
    </source>
</evidence>
<protein>
    <submittedName>
        <fullName evidence="2">FeoB-associated Cys-rich membrane protein</fullName>
    </submittedName>
</protein>
<dbReference type="Proteomes" id="UP000449193">
    <property type="component" value="Unassembled WGS sequence"/>
</dbReference>
<gene>
    <name evidence="2" type="ORF">FYJ76_01500</name>
    <name evidence="4" type="ORF">GMD52_10200</name>
    <name evidence="3" type="ORF">GMD59_08035</name>
</gene>
<dbReference type="Proteomes" id="UP000431913">
    <property type="component" value="Unassembled WGS sequence"/>
</dbReference>
<evidence type="ECO:0000313" key="5">
    <source>
        <dbReference type="Proteomes" id="UP000431913"/>
    </source>
</evidence>
<proteinExistence type="predicted"/>
<dbReference type="GeneID" id="42858810"/>
<evidence type="ECO:0000313" key="6">
    <source>
        <dbReference type="Proteomes" id="UP000449193"/>
    </source>
</evidence>
<dbReference type="EMBL" id="WMZU01000010">
    <property type="protein sequence ID" value="MTS27237.1"/>
    <property type="molecule type" value="Genomic_DNA"/>
</dbReference>
<dbReference type="EMBL" id="VUNJ01000001">
    <property type="protein sequence ID" value="MST90623.1"/>
    <property type="molecule type" value="Genomic_DNA"/>
</dbReference>
<dbReference type="Pfam" id="PF12669">
    <property type="entry name" value="FeoB_associated"/>
    <property type="match status" value="1"/>
</dbReference>
<accession>A0A6I3Q9X2</accession>
<dbReference type="AlphaFoldDB" id="A0A6I3Q9X2"/>
<keyword evidence="1" id="KW-0812">Transmembrane</keyword>
<organism evidence="2 5">
    <name type="scientific">Ruthenibacterium lactatiformans</name>
    <dbReference type="NCBI Taxonomy" id="1550024"/>
    <lineage>
        <taxon>Bacteria</taxon>
        <taxon>Bacillati</taxon>
        <taxon>Bacillota</taxon>
        <taxon>Clostridia</taxon>
        <taxon>Eubacteriales</taxon>
        <taxon>Oscillospiraceae</taxon>
        <taxon>Ruthenibacterium</taxon>
    </lineage>
</organism>
<dbReference type="Proteomes" id="UP000472755">
    <property type="component" value="Unassembled WGS sequence"/>
</dbReference>
<reference evidence="2 5" key="2">
    <citation type="submission" date="2019-08" db="EMBL/GenBank/DDBJ databases">
        <title>In-depth cultivation of the pig gut microbiome towards novel bacterial diversity and tailored functional studies.</title>
        <authorList>
            <person name="Wylensek D."/>
            <person name="Hitch T.C.A."/>
            <person name="Clavel T."/>
        </authorList>
    </citation>
    <scope>NUCLEOTIDE SEQUENCE [LARGE SCALE GENOMIC DNA]</scope>
    <source>
        <strain evidence="2 5">WCA3-601-WT-6J</strain>
    </source>
</reference>
<evidence type="ECO:0000313" key="3">
    <source>
        <dbReference type="EMBL" id="MTS27237.1"/>
    </source>
</evidence>
<keyword evidence="1" id="KW-1133">Transmembrane helix</keyword>
<feature type="transmembrane region" description="Helical" evidence="1">
    <location>
        <begin position="6"/>
        <end position="24"/>
    </location>
</feature>
<dbReference type="RefSeq" id="WP_009325186.1">
    <property type="nucleotide sequence ID" value="NZ_CAOJUJ010000019.1"/>
</dbReference>
<name>A0A6I3Q9X2_9FIRM</name>
<sequence>MDLLDWALLALVALAFGLALYKTIDNKRRGKSCGGNCSACGAACSRRK</sequence>
<dbReference type="EMBL" id="WMZR01000012">
    <property type="protein sequence ID" value="MTS51911.1"/>
    <property type="molecule type" value="Genomic_DNA"/>
</dbReference>
<evidence type="ECO:0000313" key="7">
    <source>
        <dbReference type="Proteomes" id="UP000472755"/>
    </source>
</evidence>
<evidence type="ECO:0000313" key="2">
    <source>
        <dbReference type="EMBL" id="MST90623.1"/>
    </source>
</evidence>
<keyword evidence="1" id="KW-0472">Membrane</keyword>
<reference evidence="6 7" key="1">
    <citation type="journal article" date="2019" name="Nat. Med.">
        <title>A library of human gut bacterial isolates paired with longitudinal multiomics data enables mechanistic microbiome research.</title>
        <authorList>
            <person name="Poyet M."/>
            <person name="Groussin M."/>
            <person name="Gibbons S.M."/>
            <person name="Avila-Pacheco J."/>
            <person name="Jiang X."/>
            <person name="Kearney S.M."/>
            <person name="Perrotta A.R."/>
            <person name="Berdy B."/>
            <person name="Zhao S."/>
            <person name="Lieberman T.D."/>
            <person name="Swanson P.K."/>
            <person name="Smith M."/>
            <person name="Roesemann S."/>
            <person name="Alexander J.E."/>
            <person name="Rich S.A."/>
            <person name="Livny J."/>
            <person name="Vlamakis H."/>
            <person name="Clish C."/>
            <person name="Bullock K."/>
            <person name="Deik A."/>
            <person name="Scott J."/>
            <person name="Pierce K.A."/>
            <person name="Xavier R.J."/>
            <person name="Alm E.J."/>
        </authorList>
    </citation>
    <scope>NUCLEOTIDE SEQUENCE [LARGE SCALE GENOMIC DNA]</scope>
    <source>
        <strain evidence="3 7">BIOML-A4</strain>
        <strain evidence="4 6">BIOML-A7</strain>
    </source>
</reference>